<evidence type="ECO:0000256" key="4">
    <source>
        <dbReference type="ARBA" id="ARBA00023159"/>
    </source>
</evidence>
<feature type="compositionally biased region" description="Polar residues" evidence="7">
    <location>
        <begin position="1"/>
        <end position="40"/>
    </location>
</feature>
<dbReference type="SMART" id="SM00501">
    <property type="entry name" value="BRIGHT"/>
    <property type="match status" value="1"/>
</dbReference>
<dbReference type="InterPro" id="IPR051232">
    <property type="entry name" value="ARID/SWI1_ChromRemod"/>
</dbReference>
<keyword evidence="2" id="KW-0805">Transcription regulation</keyword>
<dbReference type="SUPFAM" id="SSF46774">
    <property type="entry name" value="ARID-like"/>
    <property type="match status" value="1"/>
</dbReference>
<keyword evidence="4" id="KW-0010">Activator</keyword>
<dbReference type="SMART" id="SM01014">
    <property type="entry name" value="ARID"/>
    <property type="match status" value="1"/>
</dbReference>
<evidence type="ECO:0000313" key="10">
    <source>
        <dbReference type="Proteomes" id="UP000031443"/>
    </source>
</evidence>
<keyword evidence="10" id="KW-1185">Reference proteome</keyword>
<evidence type="ECO:0000256" key="5">
    <source>
        <dbReference type="ARBA" id="ARBA00023163"/>
    </source>
</evidence>
<name>M7ALM3_CHEMY</name>
<dbReference type="FunFam" id="1.10.150.60:FF:000004">
    <property type="entry name" value="AT-rich interactive domain-containing protein 5B"/>
    <property type="match status" value="1"/>
</dbReference>
<sequence length="776" mass="84410">MKPSSSPSDNTDYISDNVALSSRPTQYSELLSTTALSQPALSFKGKRKKKTSTMEAAGPGPVEEADAVKPGPEGSQSTVDPLDRVDSPALKPDSSSEEEQKRLVEEMGDEQASSREKEEEQAFLVNLYKFMKDRHTPIERVPHLGFKQINLWKIYKAVEKLGAYELVTGRRLWKNVYDELGGSPGSTSAATCTRRHYERLVLPYVRHLKGEDDKPLPPAKPRKQYKVSREPRGEQGDDAAEKSKRVKKEKSGDQVLPEKVKPDTSATPKRGREAVTDGPEQSRPGDRAEGLPLSNTKDLAKSQPSMSCHSNCRAHGCSEAYKRLFSSFYFKGNHGIMSPLAKKKLLAQVSKAESLHCHERHLNHCPEGKKSRSAGLPCPSPELDSNRPSVIHQSKEGRSPVPEGDDANDPAQACHPPNKGEGAPCPKGSLSPRGSQIFPRTEDGSSGRHLSPAPAIFTGHFHAYRSEVLKPVSCHPLRGPMEYFRGFKDFPESLSIYQQPGKDLQPANLTRKRQEGTEGCVEQPEDLRSKASQAPPSWSRDSQGPSAFYKGSSAGSRGSPFASVKACWVPPMASFAKASPPLPKSGGLVQPIPQSQVGSPALGPGPRSKRSLEEEGFVHGKKLKAVSPLIKGVEPKDKRGESPSLQQGLAKPQAVVPSPSFPAPLPSAAGQDSYKGTMLRFPVNFGTPADHLKGQSSSLIPSLSVSPFVIPAFPGHLLAASTQSSDLCRPLAASLVHYPTSYDSSLRQRLYPVSTWHNQPTYASPHGTTFHRNNKL</sequence>
<dbReference type="PANTHER" id="PTHR13964:SF25">
    <property type="entry name" value="AT-RICH INTERACTIVE DOMAIN-CONTAINING PROTEIN 5A"/>
    <property type="match status" value="1"/>
</dbReference>
<dbReference type="CDD" id="cd16884">
    <property type="entry name" value="ARID_ARID5A"/>
    <property type="match status" value="1"/>
</dbReference>
<feature type="region of interest" description="Disordered" evidence="7">
    <location>
        <begin position="1"/>
        <end position="117"/>
    </location>
</feature>
<reference evidence="10" key="1">
    <citation type="journal article" date="2013" name="Nat. Genet.">
        <title>The draft genomes of soft-shell turtle and green sea turtle yield insights into the development and evolution of the turtle-specific body plan.</title>
        <authorList>
            <person name="Wang Z."/>
            <person name="Pascual-Anaya J."/>
            <person name="Zadissa A."/>
            <person name="Li W."/>
            <person name="Niimura Y."/>
            <person name="Huang Z."/>
            <person name="Li C."/>
            <person name="White S."/>
            <person name="Xiong Z."/>
            <person name="Fang D."/>
            <person name="Wang B."/>
            <person name="Ming Y."/>
            <person name="Chen Y."/>
            <person name="Zheng Y."/>
            <person name="Kuraku S."/>
            <person name="Pignatelli M."/>
            <person name="Herrero J."/>
            <person name="Beal K."/>
            <person name="Nozawa M."/>
            <person name="Li Q."/>
            <person name="Wang J."/>
            <person name="Zhang H."/>
            <person name="Yu L."/>
            <person name="Shigenobu S."/>
            <person name="Wang J."/>
            <person name="Liu J."/>
            <person name="Flicek P."/>
            <person name="Searle S."/>
            <person name="Wang J."/>
            <person name="Kuratani S."/>
            <person name="Yin Y."/>
            <person name="Aken B."/>
            <person name="Zhang G."/>
            <person name="Irie N."/>
        </authorList>
    </citation>
    <scope>NUCLEOTIDE SEQUENCE [LARGE SCALE GENOMIC DNA]</scope>
</reference>
<dbReference type="InterPro" id="IPR001606">
    <property type="entry name" value="ARID_dom"/>
</dbReference>
<feature type="compositionally biased region" description="Polar residues" evidence="7">
    <location>
        <begin position="530"/>
        <end position="545"/>
    </location>
</feature>
<dbReference type="PANTHER" id="PTHR13964">
    <property type="entry name" value="RBP-RELATED"/>
    <property type="match status" value="1"/>
</dbReference>
<comment type="subcellular location">
    <subcellularLocation>
        <location evidence="1">Nucleus</location>
    </subcellularLocation>
</comment>
<dbReference type="GO" id="GO:0006357">
    <property type="term" value="P:regulation of transcription by RNA polymerase II"/>
    <property type="evidence" value="ECO:0007669"/>
    <property type="project" value="TreeGrafter"/>
</dbReference>
<protein>
    <submittedName>
        <fullName evidence="9">AT-rich interactive domain-containing protein 5A</fullName>
    </submittedName>
</protein>
<feature type="region of interest" description="Disordered" evidence="7">
    <location>
        <begin position="208"/>
        <end position="311"/>
    </location>
</feature>
<dbReference type="Pfam" id="PF01388">
    <property type="entry name" value="ARID"/>
    <property type="match status" value="1"/>
</dbReference>
<dbReference type="EMBL" id="KB583661">
    <property type="protein sequence ID" value="EMP26106.1"/>
    <property type="molecule type" value="Genomic_DNA"/>
</dbReference>
<dbReference type="InterPro" id="IPR036431">
    <property type="entry name" value="ARID_dom_sf"/>
</dbReference>
<dbReference type="AlphaFoldDB" id="M7ALM3"/>
<evidence type="ECO:0000256" key="1">
    <source>
        <dbReference type="ARBA" id="ARBA00004123"/>
    </source>
</evidence>
<feature type="domain" description="ARID" evidence="8">
    <location>
        <begin position="117"/>
        <end position="209"/>
    </location>
</feature>
<dbReference type="GO" id="GO:0000976">
    <property type="term" value="F:transcription cis-regulatory region binding"/>
    <property type="evidence" value="ECO:0007669"/>
    <property type="project" value="TreeGrafter"/>
</dbReference>
<dbReference type="PROSITE" id="PS51011">
    <property type="entry name" value="ARID"/>
    <property type="match status" value="1"/>
</dbReference>
<keyword evidence="6" id="KW-0539">Nucleus</keyword>
<evidence type="ECO:0000256" key="7">
    <source>
        <dbReference type="SAM" id="MobiDB-lite"/>
    </source>
</evidence>
<dbReference type="GO" id="GO:0005634">
    <property type="term" value="C:nucleus"/>
    <property type="evidence" value="ECO:0007669"/>
    <property type="project" value="UniProtKB-SubCell"/>
</dbReference>
<dbReference type="STRING" id="8469.M7ALM3"/>
<feature type="region of interest" description="Disordered" evidence="7">
    <location>
        <begin position="363"/>
        <end position="451"/>
    </location>
</feature>
<evidence type="ECO:0000256" key="6">
    <source>
        <dbReference type="ARBA" id="ARBA00023242"/>
    </source>
</evidence>
<gene>
    <name evidence="9" type="ORF">UY3_16814</name>
</gene>
<feature type="region of interest" description="Disordered" evidence="7">
    <location>
        <begin position="499"/>
        <end position="557"/>
    </location>
</feature>
<evidence type="ECO:0000313" key="9">
    <source>
        <dbReference type="EMBL" id="EMP26106.1"/>
    </source>
</evidence>
<evidence type="ECO:0000256" key="3">
    <source>
        <dbReference type="ARBA" id="ARBA00023125"/>
    </source>
</evidence>
<feature type="compositionally biased region" description="Basic and acidic residues" evidence="7">
    <location>
        <begin position="227"/>
        <end position="262"/>
    </location>
</feature>
<proteinExistence type="predicted"/>
<organism evidence="9 10">
    <name type="scientific">Chelonia mydas</name>
    <name type="common">Green sea-turtle</name>
    <name type="synonym">Chelonia agassizi</name>
    <dbReference type="NCBI Taxonomy" id="8469"/>
    <lineage>
        <taxon>Eukaryota</taxon>
        <taxon>Metazoa</taxon>
        <taxon>Chordata</taxon>
        <taxon>Craniata</taxon>
        <taxon>Vertebrata</taxon>
        <taxon>Euteleostomi</taxon>
        <taxon>Archelosauria</taxon>
        <taxon>Testudinata</taxon>
        <taxon>Testudines</taxon>
        <taxon>Cryptodira</taxon>
        <taxon>Durocryptodira</taxon>
        <taxon>Americhelydia</taxon>
        <taxon>Chelonioidea</taxon>
        <taxon>Cheloniidae</taxon>
        <taxon>Chelonia</taxon>
    </lineage>
</organism>
<evidence type="ECO:0000256" key="2">
    <source>
        <dbReference type="ARBA" id="ARBA00023015"/>
    </source>
</evidence>
<feature type="compositionally biased region" description="Polar residues" evidence="7">
    <location>
        <begin position="293"/>
        <end position="310"/>
    </location>
</feature>
<dbReference type="Proteomes" id="UP000031443">
    <property type="component" value="Unassembled WGS sequence"/>
</dbReference>
<keyword evidence="3" id="KW-0238">DNA-binding</keyword>
<dbReference type="eggNOG" id="KOG2744">
    <property type="taxonomic scope" value="Eukaryota"/>
</dbReference>
<feature type="region of interest" description="Disordered" evidence="7">
    <location>
        <begin position="585"/>
        <end position="669"/>
    </location>
</feature>
<accession>M7ALM3</accession>
<evidence type="ECO:0000259" key="8">
    <source>
        <dbReference type="PROSITE" id="PS51011"/>
    </source>
</evidence>
<keyword evidence="5" id="KW-0804">Transcription</keyword>
<dbReference type="Gene3D" id="1.10.150.60">
    <property type="entry name" value="ARID DNA-binding domain"/>
    <property type="match status" value="1"/>
</dbReference>